<accession>A0AAQ4ECF1</accession>
<dbReference type="AlphaFoldDB" id="A0AAQ4ECF1"/>
<protein>
    <submittedName>
        <fullName evidence="1">Uncharacterized protein</fullName>
    </submittedName>
</protein>
<sequence length="378" mass="43187">MIGNMSYQLEPAHSRNLVTFEDAPQNEQLRGVEQAVLVMQGNEHTDHRRLPEAVSKPGLWSQVSSLCLVLTAPRGQEPFRTLTACRCHIEATKLFFNTCVSNIIELNMASFHFDCNNTNGCQIVASALPHLRALALAPCGVNQDDSLTLLARGCRHLEELDVRAERDSNRVCQCEFCRVPLRFSEADFKELHGTTMLRRLSLDDTAKMSSLTFLNECRVTELQFSLRSLEQESTDAAGFFFSLSRLLRSNPRLRQLTIEARDTPLRQNEFAEGLATVSTLRHLCVLTESITTEHHATSFFTFMQAELPLLEVLHAHYMDVRREMQHVTWLRKRKPVLTTRLDNGEQRCLGRGVYFVNRPCFGCYRRTFIGLTKPRNRV</sequence>
<reference evidence="1 2" key="1">
    <citation type="journal article" date="2023" name="Arcadia Sci">
        <title>De novo assembly of a long-read Amblyomma americanum tick genome.</title>
        <authorList>
            <person name="Chou S."/>
            <person name="Poskanzer K.E."/>
            <person name="Rollins M."/>
            <person name="Thuy-Boun P.S."/>
        </authorList>
    </citation>
    <scope>NUCLEOTIDE SEQUENCE [LARGE SCALE GENOMIC DNA]</scope>
    <source>
        <strain evidence="1">F_SG_1</strain>
        <tissue evidence="1">Salivary glands</tissue>
    </source>
</reference>
<evidence type="ECO:0000313" key="1">
    <source>
        <dbReference type="EMBL" id="KAK8772416.1"/>
    </source>
</evidence>
<proteinExistence type="predicted"/>
<gene>
    <name evidence="1" type="ORF">V5799_024340</name>
</gene>
<dbReference type="Gene3D" id="3.80.10.10">
    <property type="entry name" value="Ribonuclease Inhibitor"/>
    <property type="match status" value="1"/>
</dbReference>
<dbReference type="SUPFAM" id="SSF52047">
    <property type="entry name" value="RNI-like"/>
    <property type="match status" value="1"/>
</dbReference>
<organism evidence="1 2">
    <name type="scientific">Amblyomma americanum</name>
    <name type="common">Lone star tick</name>
    <dbReference type="NCBI Taxonomy" id="6943"/>
    <lineage>
        <taxon>Eukaryota</taxon>
        <taxon>Metazoa</taxon>
        <taxon>Ecdysozoa</taxon>
        <taxon>Arthropoda</taxon>
        <taxon>Chelicerata</taxon>
        <taxon>Arachnida</taxon>
        <taxon>Acari</taxon>
        <taxon>Parasitiformes</taxon>
        <taxon>Ixodida</taxon>
        <taxon>Ixodoidea</taxon>
        <taxon>Ixodidae</taxon>
        <taxon>Amblyomminae</taxon>
        <taxon>Amblyomma</taxon>
    </lineage>
</organism>
<dbReference type="EMBL" id="JARKHS020018334">
    <property type="protein sequence ID" value="KAK8772416.1"/>
    <property type="molecule type" value="Genomic_DNA"/>
</dbReference>
<dbReference type="InterPro" id="IPR032675">
    <property type="entry name" value="LRR_dom_sf"/>
</dbReference>
<evidence type="ECO:0000313" key="2">
    <source>
        <dbReference type="Proteomes" id="UP001321473"/>
    </source>
</evidence>
<comment type="caution">
    <text evidence="1">The sequence shown here is derived from an EMBL/GenBank/DDBJ whole genome shotgun (WGS) entry which is preliminary data.</text>
</comment>
<dbReference type="Proteomes" id="UP001321473">
    <property type="component" value="Unassembled WGS sequence"/>
</dbReference>
<keyword evidence="2" id="KW-1185">Reference proteome</keyword>
<name>A0AAQ4ECF1_AMBAM</name>